<comment type="caution">
    <text evidence="3">The sequence shown here is derived from an EMBL/GenBank/DDBJ whole genome shotgun (WGS) entry which is preliminary data.</text>
</comment>
<keyword evidence="4" id="KW-1185">Reference proteome</keyword>
<keyword evidence="2" id="KW-0812">Transmembrane</keyword>
<reference evidence="3" key="1">
    <citation type="submission" date="2018-11" db="EMBL/GenBank/DDBJ databases">
        <authorList>
            <consortium name="Pathogen Informatics"/>
        </authorList>
    </citation>
    <scope>NUCLEOTIDE SEQUENCE</scope>
</reference>
<sequence length="311" mass="33459">MEPVLFPLIYSRSAQMLPKQTSATTYVSFSEERSNGHLAASEKAKRVSIPVSNLKLAHNRLDSGAANEALAEAVLAAACKPPPSLPSLTEDEAEEVIMASANGTGVRLGLFITETLATRYKGRAGAGPLSVGIPNMESAVLQYTASTSPVLKNKVHSGRESNLQLNFNKPDRAEKVESSQKVECSQYGARMEFSSPGNKNILLDSMSPEERMQKRRDQLRRSTNATAAAAHASAGGMGEHDGSGGKVGAEGVVTPRLAPPPPVKQANLAQNIVHSDEIWFIERIMRALTLILVLFTLPLSLIFCLKVRIKT</sequence>
<dbReference type="Proteomes" id="UP000784294">
    <property type="component" value="Unassembled WGS sequence"/>
</dbReference>
<feature type="compositionally biased region" description="Basic and acidic residues" evidence="1">
    <location>
        <begin position="208"/>
        <end position="220"/>
    </location>
</feature>
<accession>A0A3S5ABW3</accession>
<evidence type="ECO:0000313" key="3">
    <source>
        <dbReference type="EMBL" id="VEL16820.1"/>
    </source>
</evidence>
<keyword evidence="2" id="KW-1133">Transmembrane helix</keyword>
<name>A0A3S5ABW3_9PLAT</name>
<evidence type="ECO:0000313" key="4">
    <source>
        <dbReference type="Proteomes" id="UP000784294"/>
    </source>
</evidence>
<feature type="transmembrane region" description="Helical" evidence="2">
    <location>
        <begin position="284"/>
        <end position="305"/>
    </location>
</feature>
<feature type="compositionally biased region" description="Low complexity" evidence="1">
    <location>
        <begin position="225"/>
        <end position="234"/>
    </location>
</feature>
<evidence type="ECO:0000256" key="1">
    <source>
        <dbReference type="SAM" id="MobiDB-lite"/>
    </source>
</evidence>
<proteinExistence type="predicted"/>
<evidence type="ECO:0000256" key="2">
    <source>
        <dbReference type="SAM" id="Phobius"/>
    </source>
</evidence>
<dbReference type="EMBL" id="CAAALY010029962">
    <property type="protein sequence ID" value="VEL16820.1"/>
    <property type="molecule type" value="Genomic_DNA"/>
</dbReference>
<dbReference type="AlphaFoldDB" id="A0A3S5ABW3"/>
<organism evidence="3 4">
    <name type="scientific">Protopolystoma xenopodis</name>
    <dbReference type="NCBI Taxonomy" id="117903"/>
    <lineage>
        <taxon>Eukaryota</taxon>
        <taxon>Metazoa</taxon>
        <taxon>Spiralia</taxon>
        <taxon>Lophotrochozoa</taxon>
        <taxon>Platyhelminthes</taxon>
        <taxon>Monogenea</taxon>
        <taxon>Polyopisthocotylea</taxon>
        <taxon>Polystomatidea</taxon>
        <taxon>Polystomatidae</taxon>
        <taxon>Protopolystoma</taxon>
    </lineage>
</organism>
<keyword evidence="2" id="KW-0472">Membrane</keyword>
<gene>
    <name evidence="3" type="ORF">PXEA_LOCUS10260</name>
</gene>
<feature type="region of interest" description="Disordered" evidence="1">
    <location>
        <begin position="193"/>
        <end position="253"/>
    </location>
</feature>
<protein>
    <submittedName>
        <fullName evidence="3">Uncharacterized protein</fullName>
    </submittedName>
</protein>